<dbReference type="Pfam" id="PF04255">
    <property type="entry name" value="DUF433"/>
    <property type="match status" value="1"/>
</dbReference>
<accession>A0A2W4WDT8</accession>
<dbReference type="PANTHER" id="PTHR34849">
    <property type="entry name" value="SSL5025 PROTEIN"/>
    <property type="match status" value="1"/>
</dbReference>
<dbReference type="InterPro" id="IPR009057">
    <property type="entry name" value="Homeodomain-like_sf"/>
</dbReference>
<dbReference type="AlphaFoldDB" id="A0A2W4WDT8"/>
<gene>
    <name evidence="1" type="ORF">DCF25_03215</name>
</gene>
<proteinExistence type="predicted"/>
<evidence type="ECO:0000313" key="2">
    <source>
        <dbReference type="Proteomes" id="UP000249354"/>
    </source>
</evidence>
<evidence type="ECO:0008006" key="3">
    <source>
        <dbReference type="Google" id="ProtNLM"/>
    </source>
</evidence>
<dbReference type="PANTHER" id="PTHR34849:SF4">
    <property type="entry name" value="SLR1209 PROTEIN"/>
    <property type="match status" value="1"/>
</dbReference>
<evidence type="ECO:0000313" key="1">
    <source>
        <dbReference type="EMBL" id="PZO22331.1"/>
    </source>
</evidence>
<protein>
    <recommendedName>
        <fullName evidence="3">DUF433 domain-containing protein</fullName>
    </recommendedName>
</protein>
<dbReference type="SUPFAM" id="SSF46689">
    <property type="entry name" value="Homeodomain-like"/>
    <property type="match status" value="1"/>
</dbReference>
<name>A0A2W4WDT8_9CYAN</name>
<comment type="caution">
    <text evidence="1">The sequence shown here is derived from an EMBL/GenBank/DDBJ whole genome shotgun (WGS) entry which is preliminary data.</text>
</comment>
<sequence length="112" mass="12467">MSIQHIESQLLSLSPSDKLEAINILSRSLRQNWRGINKVSGVCGGEACIEGTRVPVWVLVSYRQLEVRDSEQLYNYPTLSASDLANAWTYAAANPDEIENAIRENDMAEVAD</sequence>
<organism evidence="1 2">
    <name type="scientific">Leptolyngbya foveolarum</name>
    <dbReference type="NCBI Taxonomy" id="47253"/>
    <lineage>
        <taxon>Bacteria</taxon>
        <taxon>Bacillati</taxon>
        <taxon>Cyanobacteriota</taxon>
        <taxon>Cyanophyceae</taxon>
        <taxon>Leptolyngbyales</taxon>
        <taxon>Leptolyngbyaceae</taxon>
        <taxon>Leptolyngbya group</taxon>
        <taxon>Leptolyngbya</taxon>
    </lineage>
</organism>
<dbReference type="Proteomes" id="UP000249354">
    <property type="component" value="Unassembled WGS sequence"/>
</dbReference>
<dbReference type="InterPro" id="IPR036388">
    <property type="entry name" value="WH-like_DNA-bd_sf"/>
</dbReference>
<reference evidence="1 2" key="2">
    <citation type="submission" date="2018-06" db="EMBL/GenBank/DDBJ databases">
        <title>Metagenomic assembly of (sub)arctic Cyanobacteria and their associated microbiome from non-axenic cultures.</title>
        <authorList>
            <person name="Baurain D."/>
        </authorList>
    </citation>
    <scope>NUCLEOTIDE SEQUENCE [LARGE SCALE GENOMIC DNA]</scope>
    <source>
        <strain evidence="1">ULC129bin1</strain>
    </source>
</reference>
<dbReference type="EMBL" id="QBMC01000011">
    <property type="protein sequence ID" value="PZO22331.1"/>
    <property type="molecule type" value="Genomic_DNA"/>
</dbReference>
<dbReference type="Gene3D" id="1.10.10.10">
    <property type="entry name" value="Winged helix-like DNA-binding domain superfamily/Winged helix DNA-binding domain"/>
    <property type="match status" value="1"/>
</dbReference>
<dbReference type="InterPro" id="IPR007367">
    <property type="entry name" value="DUF433"/>
</dbReference>
<reference evidence="2" key="1">
    <citation type="submission" date="2018-04" db="EMBL/GenBank/DDBJ databases">
        <authorList>
            <person name="Cornet L."/>
        </authorList>
    </citation>
    <scope>NUCLEOTIDE SEQUENCE [LARGE SCALE GENOMIC DNA]</scope>
</reference>